<dbReference type="Proteomes" id="UP000436088">
    <property type="component" value="Unassembled WGS sequence"/>
</dbReference>
<feature type="region of interest" description="Disordered" evidence="1">
    <location>
        <begin position="132"/>
        <end position="156"/>
    </location>
</feature>
<feature type="region of interest" description="Disordered" evidence="1">
    <location>
        <begin position="57"/>
        <end position="85"/>
    </location>
</feature>
<reference evidence="2" key="1">
    <citation type="submission" date="2019-09" db="EMBL/GenBank/DDBJ databases">
        <title>Draft genome information of white flower Hibiscus syriacus.</title>
        <authorList>
            <person name="Kim Y.-M."/>
        </authorList>
    </citation>
    <scope>NUCLEOTIDE SEQUENCE [LARGE SCALE GENOMIC DNA]</scope>
    <source>
        <strain evidence="2">YM2019G1</strain>
    </source>
</reference>
<gene>
    <name evidence="2" type="ORF">F3Y22_tig00112443pilonHSYRG00051</name>
</gene>
<organism evidence="2 3">
    <name type="scientific">Hibiscus syriacus</name>
    <name type="common">Rose of Sharon</name>
    <dbReference type="NCBI Taxonomy" id="106335"/>
    <lineage>
        <taxon>Eukaryota</taxon>
        <taxon>Viridiplantae</taxon>
        <taxon>Streptophyta</taxon>
        <taxon>Embryophyta</taxon>
        <taxon>Tracheophyta</taxon>
        <taxon>Spermatophyta</taxon>
        <taxon>Magnoliopsida</taxon>
        <taxon>eudicotyledons</taxon>
        <taxon>Gunneridae</taxon>
        <taxon>Pentapetalae</taxon>
        <taxon>rosids</taxon>
        <taxon>malvids</taxon>
        <taxon>Malvales</taxon>
        <taxon>Malvaceae</taxon>
        <taxon>Malvoideae</taxon>
        <taxon>Hibiscus</taxon>
    </lineage>
</organism>
<protein>
    <submittedName>
        <fullName evidence="2">Uncharacterized protein</fullName>
    </submittedName>
</protein>
<feature type="region of interest" description="Disordered" evidence="1">
    <location>
        <begin position="1"/>
        <end position="27"/>
    </location>
</feature>
<accession>A0A6A2Y9T7</accession>
<sequence length="156" mass="17828">MTDRVYPSSKQPANGADAANPSFPATKAQRYGAARPLYRPQTKPIVAHVVVPVAFDHRGYPHPSPLSRRIRRDRVRPLPSPSPHLHRLLPQSLDVQRNVVFQTHHRHQPRPTAKNSMMLRWEIKGWSEDKNGLPLKITQHESESEDGRFEDAEDRG</sequence>
<evidence type="ECO:0000313" key="3">
    <source>
        <dbReference type="Proteomes" id="UP000436088"/>
    </source>
</evidence>
<evidence type="ECO:0000256" key="1">
    <source>
        <dbReference type="SAM" id="MobiDB-lite"/>
    </source>
</evidence>
<evidence type="ECO:0000313" key="2">
    <source>
        <dbReference type="EMBL" id="KAE8667124.1"/>
    </source>
</evidence>
<dbReference type="EMBL" id="VEPZ02001581">
    <property type="protein sequence ID" value="KAE8667124.1"/>
    <property type="molecule type" value="Genomic_DNA"/>
</dbReference>
<name>A0A6A2Y9T7_HIBSY</name>
<feature type="compositionally biased region" description="Basic and acidic residues" evidence="1">
    <location>
        <begin position="138"/>
        <end position="156"/>
    </location>
</feature>
<proteinExistence type="predicted"/>
<keyword evidence="3" id="KW-1185">Reference proteome</keyword>
<dbReference type="AlphaFoldDB" id="A0A6A2Y9T7"/>
<comment type="caution">
    <text evidence="2">The sequence shown here is derived from an EMBL/GenBank/DDBJ whole genome shotgun (WGS) entry which is preliminary data.</text>
</comment>